<reference evidence="4 5" key="1">
    <citation type="submission" date="2023-04" db="EMBL/GenBank/DDBJ databases">
        <title>Genome of Basidiobolus ranarum AG-B5.</title>
        <authorList>
            <person name="Stajich J.E."/>
            <person name="Carter-House D."/>
            <person name="Gryganskyi A."/>
        </authorList>
    </citation>
    <scope>NUCLEOTIDE SEQUENCE [LARGE SCALE GENOMIC DNA]</scope>
    <source>
        <strain evidence="4 5">AG-B5</strain>
    </source>
</reference>
<dbReference type="InterPro" id="IPR029044">
    <property type="entry name" value="Nucleotide-diphossugar_trans"/>
</dbReference>
<keyword evidence="5" id="KW-1185">Reference proteome</keyword>
<name>A0ABR2WP39_9FUNG</name>
<organism evidence="4 5">
    <name type="scientific">Basidiobolus ranarum</name>
    <dbReference type="NCBI Taxonomy" id="34480"/>
    <lineage>
        <taxon>Eukaryota</taxon>
        <taxon>Fungi</taxon>
        <taxon>Fungi incertae sedis</taxon>
        <taxon>Zoopagomycota</taxon>
        <taxon>Entomophthoromycotina</taxon>
        <taxon>Basidiobolomycetes</taxon>
        <taxon>Basidiobolales</taxon>
        <taxon>Basidiobolaceae</taxon>
        <taxon>Basidiobolus</taxon>
    </lineage>
</organism>
<keyword evidence="3" id="KW-0808">Transferase</keyword>
<dbReference type="Proteomes" id="UP001479436">
    <property type="component" value="Unassembled WGS sequence"/>
</dbReference>
<gene>
    <name evidence="4" type="ORF">K7432_010245</name>
</gene>
<evidence type="ECO:0000256" key="3">
    <source>
        <dbReference type="ARBA" id="ARBA00022679"/>
    </source>
</evidence>
<dbReference type="Pfam" id="PF05637">
    <property type="entry name" value="Glyco_transf_34"/>
    <property type="match status" value="1"/>
</dbReference>
<protein>
    <submittedName>
        <fullName evidence="4">Uncharacterized protein</fullName>
    </submittedName>
</protein>
<evidence type="ECO:0000256" key="2">
    <source>
        <dbReference type="ARBA" id="ARBA00022676"/>
    </source>
</evidence>
<evidence type="ECO:0000313" key="4">
    <source>
        <dbReference type="EMBL" id="KAK9763251.1"/>
    </source>
</evidence>
<keyword evidence="2" id="KW-0328">Glycosyltransferase</keyword>
<dbReference type="PANTHER" id="PTHR31306">
    <property type="entry name" value="ALPHA-1,6-MANNOSYLTRANSFERASE MNN11-RELATED"/>
    <property type="match status" value="1"/>
</dbReference>
<comment type="similarity">
    <text evidence="1">Belongs to the glycosyltransferase 34 family.</text>
</comment>
<proteinExistence type="inferred from homology"/>
<dbReference type="PANTHER" id="PTHR31306:SF4">
    <property type="entry name" value="ALPHA-1,2-GALACTOSYLTRANSFERASE"/>
    <property type="match status" value="1"/>
</dbReference>
<dbReference type="EMBL" id="JASJQH010000691">
    <property type="protein sequence ID" value="KAK9763251.1"/>
    <property type="molecule type" value="Genomic_DNA"/>
</dbReference>
<sequence length="139" mass="16175">MDAVIMNEDIRVEDILEEFRRDLGDDLFSKKSLFVTKPKRDPMINAGVFLLKNSQWSLDYLREVQHRQENYNTVLYEQRAMWNVAREPKWAEGAHIFGDTSVFNTFPNSYVPGNFVVHFAPAGCPAEEVTQALKKNKHR</sequence>
<evidence type="ECO:0000313" key="5">
    <source>
        <dbReference type="Proteomes" id="UP001479436"/>
    </source>
</evidence>
<evidence type="ECO:0000256" key="1">
    <source>
        <dbReference type="ARBA" id="ARBA00005664"/>
    </source>
</evidence>
<dbReference type="InterPro" id="IPR008630">
    <property type="entry name" value="Glyco_trans_34"/>
</dbReference>
<dbReference type="Gene3D" id="3.90.550.10">
    <property type="entry name" value="Spore Coat Polysaccharide Biosynthesis Protein SpsA, Chain A"/>
    <property type="match status" value="1"/>
</dbReference>
<comment type="caution">
    <text evidence="4">The sequence shown here is derived from an EMBL/GenBank/DDBJ whole genome shotgun (WGS) entry which is preliminary data.</text>
</comment>
<accession>A0ABR2WP39</accession>